<feature type="transmembrane region" description="Helical" evidence="5">
    <location>
        <begin position="409"/>
        <end position="431"/>
    </location>
</feature>
<dbReference type="PANTHER" id="PTHR37422:SF13">
    <property type="entry name" value="LIPOPOLYSACCHARIDE BIOSYNTHESIS PROTEIN PA4999-RELATED"/>
    <property type="match status" value="1"/>
</dbReference>
<dbReference type="GO" id="GO:0016874">
    <property type="term" value="F:ligase activity"/>
    <property type="evidence" value="ECO:0007669"/>
    <property type="project" value="UniProtKB-KW"/>
</dbReference>
<evidence type="ECO:0000256" key="1">
    <source>
        <dbReference type="ARBA" id="ARBA00004141"/>
    </source>
</evidence>
<sequence length="656" mass="72815">MNPLNTIQTLNRIIVNSLVVRAGLWLYQLVLRLEPLWLYSRFYEVMDRGITLAGKSAFGQFFGADPLVRHERQLRSSWMIGLWRKVTGPVQSLRLTLIDRLHRIAKGSFIGDILAHMAVPEGWQLGGLAKAGLAFLPGFILSYSLFKGTNQIVALSLLVLSALFNWRRSETTVTEIWYDSWLGKAVTSLIPEDIAPRNRENIIAPALTGGSAIGMYTALFGFGVLLPFLWTKTGNPLVLALPVALFGLQLILLRPSSALWIVTAYTAVDWLLRLKTASLANWWDEMLFALMVAAIAAHWLTRRDFRWRLHPSCFTVTTFISVMLFLFLIDHSYPNISIPIDGLRVVIQHILWFYVAAQLVRSPKQASLLLIFFTLIGTAIAAYGVYQYVTGAPMPAGWVDQAEDIKTRAFSIVGSPNILGSFLVLTTPIALSLAYRGTAWQRLFYLACAGIMGLGMIFSFSRGAWLGLAIAIILFSLLQDRRLIALMIIGGILLPIASPSVSDRISYLLSPEYFKKSATDGRLERWDLALDQWKAHPVTGAGFGRFGGAAAERHKDELPHRTLYTDNYYMKTAAETGTVGLIAFITLMIAAIRTAIGSALHTPRNYRALATGVACGLVGVALHNAVENVFEVPLMVVSFWICVALVWALRRQQPIS</sequence>
<feature type="domain" description="O-antigen ligase-related" evidence="6">
    <location>
        <begin position="449"/>
        <end position="585"/>
    </location>
</feature>
<feature type="transmembrane region" description="Helical" evidence="5">
    <location>
        <begin position="237"/>
        <end position="262"/>
    </location>
</feature>
<reference evidence="7 8" key="1">
    <citation type="submission" date="2020-07" db="EMBL/GenBank/DDBJ databases">
        <title>Draft whole-genome sequence of Heliobacterium chlorum DSM 3682, type strain.</title>
        <authorList>
            <person name="Kyndt J.A."/>
            <person name="Meyer T.E."/>
            <person name="Imhoff J.F."/>
        </authorList>
    </citation>
    <scope>NUCLEOTIDE SEQUENCE [LARGE SCALE GENOMIC DNA]</scope>
    <source>
        <strain evidence="7 8">DSM 3682</strain>
    </source>
</reference>
<accession>A0ABR7T122</accession>
<evidence type="ECO:0000256" key="5">
    <source>
        <dbReference type="SAM" id="Phobius"/>
    </source>
</evidence>
<keyword evidence="7" id="KW-0436">Ligase</keyword>
<evidence type="ECO:0000256" key="2">
    <source>
        <dbReference type="ARBA" id="ARBA00022692"/>
    </source>
</evidence>
<evidence type="ECO:0000256" key="3">
    <source>
        <dbReference type="ARBA" id="ARBA00022989"/>
    </source>
</evidence>
<protein>
    <submittedName>
        <fullName evidence="7">O-antigen ligase family protein</fullName>
    </submittedName>
</protein>
<comment type="caution">
    <text evidence="7">The sequence shown here is derived from an EMBL/GenBank/DDBJ whole genome shotgun (WGS) entry which is preliminary data.</text>
</comment>
<feature type="transmembrane region" description="Helical" evidence="5">
    <location>
        <begin position="312"/>
        <end position="330"/>
    </location>
</feature>
<feature type="transmembrane region" description="Helical" evidence="5">
    <location>
        <begin position="484"/>
        <end position="501"/>
    </location>
</feature>
<feature type="transmembrane region" description="Helical" evidence="5">
    <location>
        <begin position="282"/>
        <end position="300"/>
    </location>
</feature>
<dbReference type="InterPro" id="IPR007016">
    <property type="entry name" value="O-antigen_ligase-rel_domated"/>
</dbReference>
<dbReference type="Pfam" id="PF04932">
    <property type="entry name" value="Wzy_C"/>
    <property type="match status" value="1"/>
</dbReference>
<evidence type="ECO:0000256" key="4">
    <source>
        <dbReference type="ARBA" id="ARBA00023136"/>
    </source>
</evidence>
<feature type="transmembrane region" description="Helical" evidence="5">
    <location>
        <begin position="336"/>
        <end position="356"/>
    </location>
</feature>
<keyword evidence="8" id="KW-1185">Reference proteome</keyword>
<keyword evidence="3 5" id="KW-1133">Transmembrane helix</keyword>
<feature type="transmembrane region" description="Helical" evidence="5">
    <location>
        <begin position="206"/>
        <end position="230"/>
    </location>
</feature>
<dbReference type="Proteomes" id="UP000617402">
    <property type="component" value="Unassembled WGS sequence"/>
</dbReference>
<name>A0ABR7T122_HELCL</name>
<evidence type="ECO:0000313" key="8">
    <source>
        <dbReference type="Proteomes" id="UP000617402"/>
    </source>
</evidence>
<feature type="transmembrane region" description="Helical" evidence="5">
    <location>
        <begin position="608"/>
        <end position="626"/>
    </location>
</feature>
<feature type="transmembrane region" description="Helical" evidence="5">
    <location>
        <begin position="443"/>
        <end position="458"/>
    </location>
</feature>
<dbReference type="RefSeq" id="WP_188039598.1">
    <property type="nucleotide sequence ID" value="NZ_JACVHF010000006.1"/>
</dbReference>
<comment type="subcellular location">
    <subcellularLocation>
        <location evidence="1">Membrane</location>
        <topology evidence="1">Multi-pass membrane protein</topology>
    </subcellularLocation>
</comment>
<organism evidence="7 8">
    <name type="scientific">Heliobacterium chlorum</name>
    <dbReference type="NCBI Taxonomy" id="2698"/>
    <lineage>
        <taxon>Bacteria</taxon>
        <taxon>Bacillati</taxon>
        <taxon>Bacillota</taxon>
        <taxon>Clostridia</taxon>
        <taxon>Eubacteriales</taxon>
        <taxon>Heliobacteriaceae</taxon>
        <taxon>Heliobacterium</taxon>
    </lineage>
</organism>
<keyword evidence="4 5" id="KW-0472">Membrane</keyword>
<feature type="transmembrane region" description="Helical" evidence="5">
    <location>
        <begin position="632"/>
        <end position="649"/>
    </location>
</feature>
<dbReference type="PANTHER" id="PTHR37422">
    <property type="entry name" value="TEICHURONIC ACID BIOSYNTHESIS PROTEIN TUAE"/>
    <property type="match status" value="1"/>
</dbReference>
<feature type="transmembrane region" description="Helical" evidence="5">
    <location>
        <begin position="577"/>
        <end position="596"/>
    </location>
</feature>
<evidence type="ECO:0000313" key="7">
    <source>
        <dbReference type="EMBL" id="MBC9784484.1"/>
    </source>
</evidence>
<feature type="transmembrane region" description="Helical" evidence="5">
    <location>
        <begin position="464"/>
        <end position="479"/>
    </location>
</feature>
<dbReference type="InterPro" id="IPR051533">
    <property type="entry name" value="WaaL-like"/>
</dbReference>
<evidence type="ECO:0000259" key="6">
    <source>
        <dbReference type="Pfam" id="PF04932"/>
    </source>
</evidence>
<keyword evidence="2 5" id="KW-0812">Transmembrane</keyword>
<proteinExistence type="predicted"/>
<feature type="transmembrane region" description="Helical" evidence="5">
    <location>
        <begin position="368"/>
        <end position="389"/>
    </location>
</feature>
<dbReference type="EMBL" id="JACVHF010000006">
    <property type="protein sequence ID" value="MBC9784484.1"/>
    <property type="molecule type" value="Genomic_DNA"/>
</dbReference>
<gene>
    <name evidence="7" type="ORF">H1S01_08160</name>
</gene>